<evidence type="ECO:0000256" key="9">
    <source>
        <dbReference type="SAM" id="Phobius"/>
    </source>
</evidence>
<evidence type="ECO:0000256" key="2">
    <source>
        <dbReference type="ARBA" id="ARBA00022622"/>
    </source>
</evidence>
<keyword evidence="2" id="KW-0336">GPI-anchor</keyword>
<accession>A0ABM1NIN0</accession>
<dbReference type="PANTHER" id="PTHR33562:SF20">
    <property type="entry name" value="PROTEIN QUIVER"/>
    <property type="match status" value="1"/>
</dbReference>
<evidence type="ECO:0000256" key="1">
    <source>
        <dbReference type="ARBA" id="ARBA00004589"/>
    </source>
</evidence>
<evidence type="ECO:0000256" key="5">
    <source>
        <dbReference type="ARBA" id="ARBA00022989"/>
    </source>
</evidence>
<keyword evidence="7" id="KW-0325">Glycoprotein</keyword>
<gene>
    <name evidence="12" type="primary">LOC108569588</name>
</gene>
<sequence length="148" mass="15652">MASRFVTVLSILLVINSALALECYVCDSSKSVTCKYSLLSFMQDSQKCNIGSSDGFLGSIASIIPTNCVKLVGKDHNGNEYVSRGCAPSTGPINSCNAIAKAIMTFSDTQELAALDCYTCNTDKCNSATKIGGMTIFGLLAACILFLF</sequence>
<feature type="transmembrane region" description="Helical" evidence="9">
    <location>
        <begin position="127"/>
        <end position="147"/>
    </location>
</feature>
<evidence type="ECO:0000256" key="3">
    <source>
        <dbReference type="ARBA" id="ARBA00022692"/>
    </source>
</evidence>
<keyword evidence="4 10" id="KW-0732">Signal</keyword>
<evidence type="ECO:0000256" key="7">
    <source>
        <dbReference type="ARBA" id="ARBA00023180"/>
    </source>
</evidence>
<dbReference type="Pfam" id="PF17064">
    <property type="entry name" value="QVR"/>
    <property type="match status" value="1"/>
</dbReference>
<protein>
    <submittedName>
        <fullName evidence="12">Uncharacterized protein LOC108569588</fullName>
    </submittedName>
</protein>
<comment type="subcellular location">
    <subcellularLocation>
        <location evidence="1">Membrane</location>
        <topology evidence="1">Lipid-anchor</topology>
        <topology evidence="1">GPI-anchor</topology>
    </subcellularLocation>
</comment>
<evidence type="ECO:0000313" key="11">
    <source>
        <dbReference type="Proteomes" id="UP000695000"/>
    </source>
</evidence>
<keyword evidence="11" id="KW-1185">Reference proteome</keyword>
<dbReference type="PANTHER" id="PTHR33562">
    <property type="entry name" value="ATILLA, ISOFORM B-RELATED-RELATED"/>
    <property type="match status" value="1"/>
</dbReference>
<dbReference type="RefSeq" id="XP_017786680.1">
    <property type="nucleotide sequence ID" value="XM_017931191.1"/>
</dbReference>
<feature type="signal peptide" evidence="10">
    <location>
        <begin position="1"/>
        <end position="20"/>
    </location>
</feature>
<keyword evidence="5 9" id="KW-1133">Transmembrane helix</keyword>
<evidence type="ECO:0000256" key="4">
    <source>
        <dbReference type="ARBA" id="ARBA00022729"/>
    </source>
</evidence>
<proteinExistence type="predicted"/>
<keyword evidence="6 9" id="KW-0472">Membrane</keyword>
<evidence type="ECO:0000256" key="6">
    <source>
        <dbReference type="ARBA" id="ARBA00023136"/>
    </source>
</evidence>
<dbReference type="InterPro" id="IPR050975">
    <property type="entry name" value="Sleep_regulator"/>
</dbReference>
<keyword evidence="8" id="KW-0449">Lipoprotein</keyword>
<dbReference type="Proteomes" id="UP000695000">
    <property type="component" value="Unplaced"/>
</dbReference>
<organism evidence="11 12">
    <name type="scientific">Nicrophorus vespilloides</name>
    <name type="common">Boreal carrion beetle</name>
    <dbReference type="NCBI Taxonomy" id="110193"/>
    <lineage>
        <taxon>Eukaryota</taxon>
        <taxon>Metazoa</taxon>
        <taxon>Ecdysozoa</taxon>
        <taxon>Arthropoda</taxon>
        <taxon>Hexapoda</taxon>
        <taxon>Insecta</taxon>
        <taxon>Pterygota</taxon>
        <taxon>Neoptera</taxon>
        <taxon>Endopterygota</taxon>
        <taxon>Coleoptera</taxon>
        <taxon>Polyphaga</taxon>
        <taxon>Staphyliniformia</taxon>
        <taxon>Silphidae</taxon>
        <taxon>Nicrophorinae</taxon>
        <taxon>Nicrophorus</taxon>
    </lineage>
</organism>
<evidence type="ECO:0000256" key="10">
    <source>
        <dbReference type="SAM" id="SignalP"/>
    </source>
</evidence>
<evidence type="ECO:0000256" key="8">
    <source>
        <dbReference type="ARBA" id="ARBA00023288"/>
    </source>
</evidence>
<dbReference type="GeneID" id="108569588"/>
<evidence type="ECO:0000313" key="12">
    <source>
        <dbReference type="RefSeq" id="XP_017786680.1"/>
    </source>
</evidence>
<name>A0ABM1NIN0_NICVS</name>
<reference evidence="12" key="1">
    <citation type="submission" date="2025-08" db="UniProtKB">
        <authorList>
            <consortium name="RefSeq"/>
        </authorList>
    </citation>
    <scope>IDENTIFICATION</scope>
</reference>
<feature type="chain" id="PRO_5046647849" evidence="10">
    <location>
        <begin position="21"/>
        <end position="148"/>
    </location>
</feature>
<keyword evidence="3 9" id="KW-0812">Transmembrane</keyword>
<dbReference type="InterPro" id="IPR031424">
    <property type="entry name" value="QVR-like"/>
</dbReference>